<dbReference type="InterPro" id="IPR023214">
    <property type="entry name" value="HAD_sf"/>
</dbReference>
<reference evidence="1 2" key="1">
    <citation type="submission" date="2018-06" db="EMBL/GenBank/DDBJ databases">
        <title>Genomic Encyclopedia of Archaeal and Bacterial Type Strains, Phase II (KMG-II): from individual species to whole genera.</title>
        <authorList>
            <person name="Goeker M."/>
        </authorList>
    </citation>
    <scope>NUCLEOTIDE SEQUENCE [LARGE SCALE GENOMIC DNA]</scope>
    <source>
        <strain evidence="1 2">T4</strain>
    </source>
</reference>
<dbReference type="InterPro" id="IPR036412">
    <property type="entry name" value="HAD-like_sf"/>
</dbReference>
<dbReference type="Pfam" id="PF00702">
    <property type="entry name" value="Hydrolase"/>
    <property type="match status" value="1"/>
</dbReference>
<keyword evidence="2" id="KW-1185">Reference proteome</keyword>
<dbReference type="OrthoDB" id="9797415at2"/>
<name>A0A326RMJ1_9BACT</name>
<dbReference type="GO" id="GO:0016787">
    <property type="term" value="F:hydrolase activity"/>
    <property type="evidence" value="ECO:0007669"/>
    <property type="project" value="UniProtKB-KW"/>
</dbReference>
<protein>
    <submittedName>
        <fullName evidence="1">Putative hydrolase of the HAD superfamily</fullName>
    </submittedName>
</protein>
<evidence type="ECO:0000313" key="2">
    <source>
        <dbReference type="Proteomes" id="UP000248917"/>
    </source>
</evidence>
<dbReference type="Gene3D" id="3.40.50.1000">
    <property type="entry name" value="HAD superfamily/HAD-like"/>
    <property type="match status" value="1"/>
</dbReference>
<dbReference type="Proteomes" id="UP000248917">
    <property type="component" value="Unassembled WGS sequence"/>
</dbReference>
<dbReference type="AlphaFoldDB" id="A0A326RMJ1"/>
<dbReference type="PANTHER" id="PTHR43611:SF3">
    <property type="entry name" value="FLAVIN MONONUCLEOTIDE HYDROLASE 1, CHLOROPLATIC"/>
    <property type="match status" value="1"/>
</dbReference>
<organism evidence="1 2">
    <name type="scientific">Algoriphagus aquaeductus</name>
    <dbReference type="NCBI Taxonomy" id="475299"/>
    <lineage>
        <taxon>Bacteria</taxon>
        <taxon>Pseudomonadati</taxon>
        <taxon>Bacteroidota</taxon>
        <taxon>Cytophagia</taxon>
        <taxon>Cytophagales</taxon>
        <taxon>Cyclobacteriaceae</taxon>
        <taxon>Algoriphagus</taxon>
    </lineage>
</organism>
<comment type="caution">
    <text evidence="1">The sequence shown here is derived from an EMBL/GenBank/DDBJ whole genome shotgun (WGS) entry which is preliminary data.</text>
</comment>
<dbReference type="Gene3D" id="1.10.150.240">
    <property type="entry name" value="Putative phosphatase, domain 2"/>
    <property type="match status" value="1"/>
</dbReference>
<dbReference type="RefSeq" id="WP_111393563.1">
    <property type="nucleotide sequence ID" value="NZ_JBJINY010000036.1"/>
</dbReference>
<dbReference type="InterPro" id="IPR023198">
    <property type="entry name" value="PGP-like_dom2"/>
</dbReference>
<dbReference type="SFLD" id="SFLDS00003">
    <property type="entry name" value="Haloacid_Dehalogenase"/>
    <property type="match status" value="1"/>
</dbReference>
<dbReference type="PANTHER" id="PTHR43611">
    <property type="entry name" value="ALPHA-D-GLUCOSE 1-PHOSPHATE PHOSPHATASE"/>
    <property type="match status" value="1"/>
</dbReference>
<dbReference type="PRINTS" id="PR00413">
    <property type="entry name" value="HADHALOGNASE"/>
</dbReference>
<dbReference type="SFLD" id="SFLDG01129">
    <property type="entry name" value="C1.5:_HAD__Beta-PGM__Phosphata"/>
    <property type="match status" value="1"/>
</dbReference>
<dbReference type="NCBIfam" id="TIGR01509">
    <property type="entry name" value="HAD-SF-IA-v3"/>
    <property type="match status" value="1"/>
</dbReference>
<dbReference type="SUPFAM" id="SSF56784">
    <property type="entry name" value="HAD-like"/>
    <property type="match status" value="1"/>
</dbReference>
<dbReference type="InterPro" id="IPR006439">
    <property type="entry name" value="HAD-SF_hydro_IA"/>
</dbReference>
<evidence type="ECO:0000313" key="1">
    <source>
        <dbReference type="EMBL" id="PZV81575.1"/>
    </source>
</evidence>
<gene>
    <name evidence="1" type="ORF">CLV31_110108</name>
</gene>
<sequence length="209" mass="24343">MKNTPDVDFLIFDLGNVIIDIDYERTFRLIKSKIPTALHEKVDFFYLTDFHKAYEKGLIDSPSFRNEVRAYFDQEWSDGEVDEIWNSLLGNIPSYRIDLVKKLKEKYQLGVLSNTNEIHIQGVYELLNREHQLDNFDSLFDWVFYSHEMGLAKPSVEIYEKLVVELGTSPDRVLFFDDLLANVEGARKIGIHAIQVTGPEVLLDFFKDV</sequence>
<keyword evidence="1" id="KW-0378">Hydrolase</keyword>
<proteinExistence type="predicted"/>
<accession>A0A326RMJ1</accession>
<dbReference type="EMBL" id="QKTX01000010">
    <property type="protein sequence ID" value="PZV81575.1"/>
    <property type="molecule type" value="Genomic_DNA"/>
</dbReference>
<dbReference type="CDD" id="cd02603">
    <property type="entry name" value="HAD_sEH-N_like"/>
    <property type="match status" value="1"/>
</dbReference>